<evidence type="ECO:0000256" key="4">
    <source>
        <dbReference type="PROSITE-ProRule" id="PRU00169"/>
    </source>
</evidence>
<dbReference type="SMART" id="SM00387">
    <property type="entry name" value="HATPase_c"/>
    <property type="match status" value="1"/>
</dbReference>
<dbReference type="EMBL" id="BJTG01000001">
    <property type="protein sequence ID" value="GEJ55423.1"/>
    <property type="molecule type" value="Genomic_DNA"/>
</dbReference>
<dbReference type="SMART" id="SM00448">
    <property type="entry name" value="REC"/>
    <property type="match status" value="1"/>
</dbReference>
<dbReference type="InterPro" id="IPR036097">
    <property type="entry name" value="HisK_dim/P_sf"/>
</dbReference>
<dbReference type="InterPro" id="IPR036890">
    <property type="entry name" value="HATPase_C_sf"/>
</dbReference>
<protein>
    <recommendedName>
        <fullName evidence="2">histidine kinase</fullName>
        <ecNumber evidence="2">2.7.13.3</ecNumber>
    </recommendedName>
</protein>
<keyword evidence="9" id="KW-1185">Reference proteome</keyword>
<keyword evidence="5" id="KW-1133">Transmembrane helix</keyword>
<feature type="modified residue" description="4-aspartylphosphate" evidence="4">
    <location>
        <position position="517"/>
    </location>
</feature>
<organism evidence="8 9">
    <name type="scientific">Anaeromyxobacter diazotrophicus</name>
    <dbReference type="NCBI Taxonomy" id="2590199"/>
    <lineage>
        <taxon>Bacteria</taxon>
        <taxon>Pseudomonadati</taxon>
        <taxon>Myxococcota</taxon>
        <taxon>Myxococcia</taxon>
        <taxon>Myxococcales</taxon>
        <taxon>Cystobacterineae</taxon>
        <taxon>Anaeromyxobacteraceae</taxon>
        <taxon>Anaeromyxobacter</taxon>
    </lineage>
</organism>
<dbReference type="EC" id="2.7.13.3" evidence="2"/>
<dbReference type="InterPro" id="IPR003594">
    <property type="entry name" value="HATPase_dom"/>
</dbReference>
<dbReference type="PANTHER" id="PTHR43065:SF42">
    <property type="entry name" value="TWO-COMPONENT SENSOR PPRA"/>
    <property type="match status" value="1"/>
</dbReference>
<dbReference type="InterPro" id="IPR001789">
    <property type="entry name" value="Sig_transdc_resp-reg_receiver"/>
</dbReference>
<dbReference type="PRINTS" id="PR00344">
    <property type="entry name" value="BCTRLSENSOR"/>
</dbReference>
<evidence type="ECO:0000256" key="1">
    <source>
        <dbReference type="ARBA" id="ARBA00000085"/>
    </source>
</evidence>
<name>A0A7I9VGB1_9BACT</name>
<feature type="transmembrane region" description="Helical" evidence="5">
    <location>
        <begin position="102"/>
        <end position="129"/>
    </location>
</feature>
<accession>A0A7I9VGB1</accession>
<evidence type="ECO:0000256" key="5">
    <source>
        <dbReference type="SAM" id="Phobius"/>
    </source>
</evidence>
<dbReference type="InterPro" id="IPR005467">
    <property type="entry name" value="His_kinase_dom"/>
</dbReference>
<dbReference type="Pfam" id="PF02518">
    <property type="entry name" value="HATPase_c"/>
    <property type="match status" value="1"/>
</dbReference>
<dbReference type="Gene3D" id="1.10.287.130">
    <property type="match status" value="1"/>
</dbReference>
<gene>
    <name evidence="8" type="ORF">AMYX_01640</name>
</gene>
<dbReference type="SUPFAM" id="SSF52172">
    <property type="entry name" value="CheY-like"/>
    <property type="match status" value="1"/>
</dbReference>
<comment type="caution">
    <text evidence="8">The sequence shown here is derived from an EMBL/GenBank/DDBJ whole genome shotgun (WGS) entry which is preliminary data.</text>
</comment>
<evidence type="ECO:0000256" key="3">
    <source>
        <dbReference type="ARBA" id="ARBA00022553"/>
    </source>
</evidence>
<dbReference type="PROSITE" id="PS50109">
    <property type="entry name" value="HIS_KIN"/>
    <property type="match status" value="1"/>
</dbReference>
<dbReference type="InterPro" id="IPR003661">
    <property type="entry name" value="HisK_dim/P_dom"/>
</dbReference>
<keyword evidence="5" id="KW-0812">Transmembrane</keyword>
<dbReference type="PROSITE" id="PS50110">
    <property type="entry name" value="RESPONSE_REGULATORY"/>
    <property type="match status" value="1"/>
</dbReference>
<dbReference type="Gene3D" id="3.30.565.10">
    <property type="entry name" value="Histidine kinase-like ATPase, C-terminal domain"/>
    <property type="match status" value="1"/>
</dbReference>
<dbReference type="PANTHER" id="PTHR43065">
    <property type="entry name" value="SENSOR HISTIDINE KINASE"/>
    <property type="match status" value="1"/>
</dbReference>
<keyword evidence="5" id="KW-0472">Membrane</keyword>
<dbReference type="Pfam" id="PF00072">
    <property type="entry name" value="Response_reg"/>
    <property type="match status" value="1"/>
</dbReference>
<feature type="transmembrane region" description="Helical" evidence="5">
    <location>
        <begin position="150"/>
        <end position="171"/>
    </location>
</feature>
<evidence type="ECO:0000259" key="6">
    <source>
        <dbReference type="PROSITE" id="PS50109"/>
    </source>
</evidence>
<dbReference type="Proteomes" id="UP000503640">
    <property type="component" value="Unassembled WGS sequence"/>
</dbReference>
<sequence>MATELERRQAVSLQVFALFGLTCTAGLECWRAVWGVHVLAATISNTLTMLALLAGVWAIRAGRFRLGAWIIASGSTLVLGAAIGASGLVYARDALKNLAIPLALAALVLGRRALWTALAAMLAFMALALGRDHHLLGGAGPRPNPSSEEVMFAVSAIVLVLLAIVLDRFGLTVLDAFADSESRRRQLEAATAERDRAALEQEQLRGQLLQAQKLESVGRLAGGIAHDFNNLLTVINACSDSLVAELPEGSALQGDAAEIRDAGARAAALTQQLLALSRQQVLEPRVLQLDGVVADARRLLQRVLGEDVELVISLGDAGRVRADPNQLHQVLMNLAVNARAAMPSGGRLVIETSPVEIDRPPAAGAAGPRPGRYARLRVTDTGTGMDAATRQRIFEPFFTTKPHGLGTGLGLSTVHGIVDQSGGCIAVVSEVGAGATFDIHLPRVEDAADPAPRAPASSPGSSRGGTILVVEDQAEVRRVTSRMLRAEGYQVLEAGGAEAALAAAAAHAGAIDLLVSDVVMPGTSGPALAERLAAVRPALRVLFVSGYAPEVVAHHGLLESGRGVLQKPFTAAALAEKVRAALADAPAGEERAGGRRAS</sequence>
<dbReference type="Gene3D" id="3.40.50.2300">
    <property type="match status" value="1"/>
</dbReference>
<feature type="transmembrane region" description="Helical" evidence="5">
    <location>
        <begin position="36"/>
        <end position="59"/>
    </location>
</feature>
<dbReference type="GO" id="GO:0000155">
    <property type="term" value="F:phosphorelay sensor kinase activity"/>
    <property type="evidence" value="ECO:0007669"/>
    <property type="project" value="InterPro"/>
</dbReference>
<dbReference type="InterPro" id="IPR004358">
    <property type="entry name" value="Sig_transdc_His_kin-like_C"/>
</dbReference>
<dbReference type="SUPFAM" id="SSF55874">
    <property type="entry name" value="ATPase domain of HSP90 chaperone/DNA topoisomerase II/histidine kinase"/>
    <property type="match status" value="1"/>
</dbReference>
<keyword evidence="3 4" id="KW-0597">Phosphoprotein</keyword>
<dbReference type="CDD" id="cd00082">
    <property type="entry name" value="HisKA"/>
    <property type="match status" value="1"/>
</dbReference>
<reference evidence="9" key="1">
    <citation type="journal article" date="2020" name="Appl. Environ. Microbiol.">
        <title>Diazotrophic Anaeromyxobacter Isolates from Soils.</title>
        <authorList>
            <person name="Masuda Y."/>
            <person name="Yamanaka H."/>
            <person name="Xu Z.X."/>
            <person name="Shiratori Y."/>
            <person name="Aono T."/>
            <person name="Amachi S."/>
            <person name="Senoo K."/>
            <person name="Itoh H."/>
        </authorList>
    </citation>
    <scope>NUCLEOTIDE SEQUENCE [LARGE SCALE GENOMIC DNA]</scope>
    <source>
        <strain evidence="9">R267</strain>
    </source>
</reference>
<evidence type="ECO:0000259" key="7">
    <source>
        <dbReference type="PROSITE" id="PS50110"/>
    </source>
</evidence>
<dbReference type="InterPro" id="IPR011006">
    <property type="entry name" value="CheY-like_superfamily"/>
</dbReference>
<feature type="domain" description="Response regulatory" evidence="7">
    <location>
        <begin position="466"/>
        <end position="582"/>
    </location>
</feature>
<dbReference type="SMART" id="SM00388">
    <property type="entry name" value="HisKA"/>
    <property type="match status" value="1"/>
</dbReference>
<feature type="transmembrane region" description="Helical" evidence="5">
    <location>
        <begin position="66"/>
        <end position="90"/>
    </location>
</feature>
<proteinExistence type="predicted"/>
<dbReference type="AlphaFoldDB" id="A0A7I9VGB1"/>
<comment type="catalytic activity">
    <reaction evidence="1">
        <text>ATP + protein L-histidine = ADP + protein N-phospho-L-histidine.</text>
        <dbReference type="EC" id="2.7.13.3"/>
    </reaction>
</comment>
<evidence type="ECO:0000313" key="9">
    <source>
        <dbReference type="Proteomes" id="UP000503640"/>
    </source>
</evidence>
<evidence type="ECO:0000313" key="8">
    <source>
        <dbReference type="EMBL" id="GEJ55423.1"/>
    </source>
</evidence>
<evidence type="ECO:0000256" key="2">
    <source>
        <dbReference type="ARBA" id="ARBA00012438"/>
    </source>
</evidence>
<feature type="domain" description="Histidine kinase" evidence="6">
    <location>
        <begin position="223"/>
        <end position="445"/>
    </location>
</feature>
<dbReference type="SUPFAM" id="SSF47384">
    <property type="entry name" value="Homodimeric domain of signal transducing histidine kinase"/>
    <property type="match status" value="1"/>
</dbReference>